<reference evidence="2 3" key="1">
    <citation type="journal article" date="2011" name="J. Bacteriol.">
        <title>Complete genome sequence of the industrial strain Ketogulonicigenium vulgare WSH-001.</title>
        <authorList>
            <person name="Liu L."/>
            <person name="Li Y."/>
            <person name="Zhang J."/>
            <person name="Zhou Z."/>
            <person name="Liu J."/>
            <person name="Li X."/>
            <person name="Zhou J."/>
            <person name="Du G."/>
            <person name="Wang L."/>
            <person name="Chen J."/>
        </authorList>
    </citation>
    <scope>NUCLEOTIDE SEQUENCE [LARGE SCALE GENOMIC DNA]</scope>
    <source>
        <strain evidence="2 3">WSH-001</strain>
    </source>
</reference>
<dbReference type="GO" id="GO:0010181">
    <property type="term" value="F:FMN binding"/>
    <property type="evidence" value="ECO:0007669"/>
    <property type="project" value="InterPro"/>
</dbReference>
<dbReference type="KEGG" id="kvl:KVU_2514"/>
<dbReference type="Gene3D" id="2.30.110.10">
    <property type="entry name" value="Electron Transport, Fmn-binding Protein, Chain A"/>
    <property type="match status" value="1"/>
</dbReference>
<dbReference type="InterPro" id="IPR012349">
    <property type="entry name" value="Split_barrel_FMN-bd"/>
</dbReference>
<gene>
    <name evidence="2" type="ordered locus">KVU_2514</name>
</gene>
<dbReference type="SMART" id="SM00903">
    <property type="entry name" value="Flavin_Reduct"/>
    <property type="match status" value="1"/>
</dbReference>
<dbReference type="PANTHER" id="PTHR43812">
    <property type="entry name" value="BLR2425 PROTEIN"/>
    <property type="match status" value="1"/>
</dbReference>
<protein>
    <submittedName>
        <fullName evidence="2">FMN-binding flavin reductase domain protein</fullName>
    </submittedName>
</protein>
<dbReference type="RefSeq" id="WP_013383156.1">
    <property type="nucleotide sequence ID" value="NC_017384.1"/>
</dbReference>
<evidence type="ECO:0000313" key="2">
    <source>
        <dbReference type="EMBL" id="AEM42354.1"/>
    </source>
</evidence>
<sequence>MFYTPEAGHSLPHSPLTAIVAPRPIGWISSRGADGCDNLAPYSYFNLVASAPAQVMFSSTAQKADRGDTKDSVGNIRETGVFCANIVSEALLGAMNLSAANWPRDIDEFEAAGLAKADCQTINCPRVADAPASLECVVSQIITLEGAHNFMVIGRITGVHIADTCLDANGAFDPRLFGQASRLGYADYAVVRDTFAMPRPQRIG</sequence>
<dbReference type="EMBL" id="CP002018">
    <property type="protein sequence ID" value="AEM42354.1"/>
    <property type="molecule type" value="Genomic_DNA"/>
</dbReference>
<evidence type="ECO:0000259" key="1">
    <source>
        <dbReference type="SMART" id="SM00903"/>
    </source>
</evidence>
<organism evidence="2 3">
    <name type="scientific">Ketogulonicigenium vulgare (strain WSH-001)</name>
    <dbReference type="NCBI Taxonomy" id="759362"/>
    <lineage>
        <taxon>Bacteria</taxon>
        <taxon>Pseudomonadati</taxon>
        <taxon>Pseudomonadota</taxon>
        <taxon>Alphaproteobacteria</taxon>
        <taxon>Rhodobacterales</taxon>
        <taxon>Roseobacteraceae</taxon>
        <taxon>Ketogulonicigenium</taxon>
    </lineage>
</organism>
<dbReference type="OrthoDB" id="9783347at2"/>
<dbReference type="AlphaFoldDB" id="F9Y868"/>
<feature type="domain" description="Flavin reductase like" evidence="1">
    <location>
        <begin position="18"/>
        <end position="174"/>
    </location>
</feature>
<dbReference type="GO" id="GO:0016646">
    <property type="term" value="F:oxidoreductase activity, acting on the CH-NH group of donors, NAD or NADP as acceptor"/>
    <property type="evidence" value="ECO:0007669"/>
    <property type="project" value="UniProtKB-ARBA"/>
</dbReference>
<evidence type="ECO:0000313" key="3">
    <source>
        <dbReference type="Proteomes" id="UP000000692"/>
    </source>
</evidence>
<keyword evidence="3" id="KW-1185">Reference proteome</keyword>
<dbReference type="PANTHER" id="PTHR43812:SF2">
    <property type="entry name" value="FLAVIN REDUCTASE LIKE DOMAIN-CONTAINING PROTEIN"/>
    <property type="match status" value="1"/>
</dbReference>
<dbReference type="SUPFAM" id="SSF50475">
    <property type="entry name" value="FMN-binding split barrel"/>
    <property type="match status" value="1"/>
</dbReference>
<accession>F9Y868</accession>
<dbReference type="HOGENOM" id="CLU_059021_3_4_5"/>
<dbReference type="PATRIC" id="fig|759362.5.peg.2628"/>
<dbReference type="Pfam" id="PF01613">
    <property type="entry name" value="Flavin_Reduct"/>
    <property type="match status" value="1"/>
</dbReference>
<dbReference type="InterPro" id="IPR002563">
    <property type="entry name" value="Flavin_Rdtase-like_dom"/>
</dbReference>
<dbReference type="eggNOG" id="COG1853">
    <property type="taxonomic scope" value="Bacteria"/>
</dbReference>
<name>F9Y868_KETVW</name>
<dbReference type="Proteomes" id="UP000000692">
    <property type="component" value="Chromosome"/>
</dbReference>
<proteinExistence type="predicted"/>